<evidence type="ECO:0000313" key="3">
    <source>
        <dbReference type="Proteomes" id="UP000317036"/>
    </source>
</evidence>
<dbReference type="EMBL" id="VNJI01000065">
    <property type="protein sequence ID" value="TVY02435.1"/>
    <property type="molecule type" value="Genomic_DNA"/>
</dbReference>
<dbReference type="InterPro" id="IPR036291">
    <property type="entry name" value="NAD(P)-bd_dom_sf"/>
</dbReference>
<reference evidence="2 3" key="1">
    <citation type="submission" date="2019-07" db="EMBL/GenBank/DDBJ databases">
        <authorList>
            <person name="Kim J."/>
        </authorList>
    </citation>
    <scope>NUCLEOTIDE SEQUENCE [LARGE SCALE GENOMIC DNA]</scope>
    <source>
        <strain evidence="2 3">JC52</strain>
    </source>
</reference>
<dbReference type="SUPFAM" id="SSF51735">
    <property type="entry name" value="NAD(P)-binding Rossmann-fold domains"/>
    <property type="match status" value="1"/>
</dbReference>
<evidence type="ECO:0000259" key="1">
    <source>
        <dbReference type="Pfam" id="PF01262"/>
    </source>
</evidence>
<sequence>MMGVVPGVGPSQVTITGGRVVGTNAAKMAVGQGASVTIINSNITVMQGRYFIFSSDHHIQFE</sequence>
<dbReference type="Pfam" id="PF01262">
    <property type="entry name" value="AlaDh_PNT_C"/>
    <property type="match status" value="1"/>
</dbReference>
<gene>
    <name evidence="2" type="ORF">FPZ49_31650</name>
</gene>
<dbReference type="Proteomes" id="UP000317036">
    <property type="component" value="Unassembled WGS sequence"/>
</dbReference>
<feature type="domain" description="Alanine dehydrogenase/pyridine nucleotide transhydrogenase NAD(H)-binding" evidence="1">
    <location>
        <begin position="1"/>
        <end position="47"/>
    </location>
</feature>
<comment type="caution">
    <text evidence="2">The sequence shown here is derived from an EMBL/GenBank/DDBJ whole genome shotgun (WGS) entry which is preliminary data.</text>
</comment>
<protein>
    <recommendedName>
        <fullName evidence="1">Alanine dehydrogenase/pyridine nucleotide transhydrogenase NAD(H)-binding domain-containing protein</fullName>
    </recommendedName>
</protein>
<evidence type="ECO:0000313" key="2">
    <source>
        <dbReference type="EMBL" id="TVY02435.1"/>
    </source>
</evidence>
<name>A0A559JRD3_9BACL</name>
<proteinExistence type="predicted"/>
<dbReference type="Gene3D" id="3.40.50.720">
    <property type="entry name" value="NAD(P)-binding Rossmann-like Domain"/>
    <property type="match status" value="1"/>
</dbReference>
<dbReference type="AlphaFoldDB" id="A0A559JRD3"/>
<keyword evidence="3" id="KW-1185">Reference proteome</keyword>
<accession>A0A559JRD3</accession>
<dbReference type="InterPro" id="IPR007698">
    <property type="entry name" value="AlaDH/PNT_NAD(H)-bd"/>
</dbReference>
<organism evidence="2 3">
    <name type="scientific">Paenibacillus cremeus</name>
    <dbReference type="NCBI Taxonomy" id="2163881"/>
    <lineage>
        <taxon>Bacteria</taxon>
        <taxon>Bacillati</taxon>
        <taxon>Bacillota</taxon>
        <taxon>Bacilli</taxon>
        <taxon>Bacillales</taxon>
        <taxon>Paenibacillaceae</taxon>
        <taxon>Paenibacillus</taxon>
    </lineage>
</organism>